<dbReference type="PANTHER" id="PTHR43364:SF4">
    <property type="entry name" value="NAD(P)-LINKED OXIDOREDUCTASE SUPERFAMILY PROTEIN"/>
    <property type="match status" value="1"/>
</dbReference>
<dbReference type="AlphaFoldDB" id="A0A1H9NV26"/>
<dbReference type="FunFam" id="3.20.20.100:FF:000004">
    <property type="entry name" value="Oxidoreductase, aldo/keto reductase"/>
    <property type="match status" value="1"/>
</dbReference>
<evidence type="ECO:0000259" key="2">
    <source>
        <dbReference type="Pfam" id="PF00248"/>
    </source>
</evidence>
<dbReference type="Pfam" id="PF00248">
    <property type="entry name" value="Aldo_ket_red"/>
    <property type="match status" value="1"/>
</dbReference>
<dbReference type="PANTHER" id="PTHR43364">
    <property type="entry name" value="NADH-SPECIFIC METHYLGLYOXAL REDUCTASE-RELATED"/>
    <property type="match status" value="1"/>
</dbReference>
<dbReference type="STRING" id="1855383.SAMN05216548_11758"/>
<sequence length="326" mass="36206">MEYVKLGATGLDVSRLCLGCMTYGVPDRGNHAWTLDEETSRPFIKKALELGINFFDTANVYSDGTSEEIVGRALKDFSTRDEVVIATKVHGRMRPGPNGAGLSRRAIMSEIDHSLRRLGTDYVDLYQIHRWDYGTPIEETLEALHDVVKAGKARYIGASSMYAWQFAKALYTADFNGWTRFSTMQNYVNLLYREEEREMLPLCEAEGIGVIPWSPMARGRLTRDWDEGSARSETDEFGKTLYAATAAADRKVVEKVAGIAAKRGVPRAQVALAWVLQKEPITAPIIGASKQNHLDDAVAALSLNLTAEEILALEEPYVPHEVIGFS</sequence>
<organism evidence="3 4">
    <name type="scientific">Faunimonas pinastri</name>
    <dbReference type="NCBI Taxonomy" id="1855383"/>
    <lineage>
        <taxon>Bacteria</taxon>
        <taxon>Pseudomonadati</taxon>
        <taxon>Pseudomonadota</taxon>
        <taxon>Alphaproteobacteria</taxon>
        <taxon>Hyphomicrobiales</taxon>
        <taxon>Afifellaceae</taxon>
        <taxon>Faunimonas</taxon>
    </lineage>
</organism>
<reference evidence="3 4" key="1">
    <citation type="submission" date="2016-10" db="EMBL/GenBank/DDBJ databases">
        <authorList>
            <person name="de Groot N.N."/>
        </authorList>
    </citation>
    <scope>NUCLEOTIDE SEQUENCE [LARGE SCALE GENOMIC DNA]</scope>
    <source>
        <strain evidence="3 4">A52C2</strain>
    </source>
</reference>
<protein>
    <submittedName>
        <fullName evidence="3">Predicted oxidoreductase</fullName>
    </submittedName>
</protein>
<dbReference type="PRINTS" id="PR00069">
    <property type="entry name" value="ALDKETRDTASE"/>
</dbReference>
<gene>
    <name evidence="3" type="ORF">SAMN05216548_11758</name>
</gene>
<dbReference type="GO" id="GO:0005829">
    <property type="term" value="C:cytosol"/>
    <property type="evidence" value="ECO:0007669"/>
    <property type="project" value="UniProtKB-ARBA"/>
</dbReference>
<evidence type="ECO:0000256" key="1">
    <source>
        <dbReference type="ARBA" id="ARBA00023002"/>
    </source>
</evidence>
<dbReference type="Gene3D" id="3.20.20.100">
    <property type="entry name" value="NADP-dependent oxidoreductase domain"/>
    <property type="match status" value="1"/>
</dbReference>
<keyword evidence="1" id="KW-0560">Oxidoreductase</keyword>
<dbReference type="InterPro" id="IPR020471">
    <property type="entry name" value="AKR"/>
</dbReference>
<dbReference type="OrthoDB" id="5488419at2"/>
<proteinExistence type="predicted"/>
<dbReference type="InterPro" id="IPR036812">
    <property type="entry name" value="NAD(P)_OxRdtase_dom_sf"/>
</dbReference>
<dbReference type="Proteomes" id="UP000199647">
    <property type="component" value="Unassembled WGS sequence"/>
</dbReference>
<evidence type="ECO:0000313" key="3">
    <source>
        <dbReference type="EMBL" id="SER39772.1"/>
    </source>
</evidence>
<name>A0A1H9NV26_9HYPH</name>
<dbReference type="GO" id="GO:0016491">
    <property type="term" value="F:oxidoreductase activity"/>
    <property type="evidence" value="ECO:0007669"/>
    <property type="project" value="UniProtKB-KW"/>
</dbReference>
<dbReference type="InterPro" id="IPR023210">
    <property type="entry name" value="NADP_OxRdtase_dom"/>
</dbReference>
<dbReference type="SUPFAM" id="SSF51430">
    <property type="entry name" value="NAD(P)-linked oxidoreductase"/>
    <property type="match status" value="1"/>
</dbReference>
<evidence type="ECO:0000313" key="4">
    <source>
        <dbReference type="Proteomes" id="UP000199647"/>
    </source>
</evidence>
<accession>A0A1H9NV26</accession>
<dbReference type="InterPro" id="IPR050523">
    <property type="entry name" value="AKR_Detox_Biosynth"/>
</dbReference>
<dbReference type="EMBL" id="FOFG01000017">
    <property type="protein sequence ID" value="SER39772.1"/>
    <property type="molecule type" value="Genomic_DNA"/>
</dbReference>
<dbReference type="RefSeq" id="WP_092499170.1">
    <property type="nucleotide sequence ID" value="NZ_FOFG01000017.1"/>
</dbReference>
<dbReference type="CDD" id="cd19079">
    <property type="entry name" value="AKR_EcYajO-like"/>
    <property type="match status" value="1"/>
</dbReference>
<feature type="domain" description="NADP-dependent oxidoreductase" evidence="2">
    <location>
        <begin position="16"/>
        <end position="315"/>
    </location>
</feature>
<keyword evidence="4" id="KW-1185">Reference proteome</keyword>